<reference evidence="1 2" key="1">
    <citation type="submission" date="2021-03" db="EMBL/GenBank/DDBJ databases">
        <title>Genomic Encyclopedia of Type Strains, Phase IV (KMG-IV): sequencing the most valuable type-strain genomes for metagenomic binning, comparative biology and taxonomic classification.</title>
        <authorList>
            <person name="Goeker M."/>
        </authorList>
    </citation>
    <scope>NUCLEOTIDE SEQUENCE [LARGE SCALE GENOMIC DNA]</scope>
    <source>
        <strain evidence="1 2">DSM 24950</strain>
    </source>
</reference>
<dbReference type="Proteomes" id="UP001519344">
    <property type="component" value="Unassembled WGS sequence"/>
</dbReference>
<proteinExistence type="predicted"/>
<dbReference type="EMBL" id="JAGGKV010000022">
    <property type="protein sequence ID" value="MBP1966510.1"/>
    <property type="molecule type" value="Genomic_DNA"/>
</dbReference>
<comment type="caution">
    <text evidence="1">The sequence shown here is derived from an EMBL/GenBank/DDBJ whole genome shotgun (WGS) entry which is preliminary data.</text>
</comment>
<evidence type="ECO:0000313" key="1">
    <source>
        <dbReference type="EMBL" id="MBP1966510.1"/>
    </source>
</evidence>
<accession>A0ABS4I6N1</accession>
<sequence length="61" mass="6267">MNTSMFCVRKPAWMGCFVKVGAGCSRALGSGAAHRGVAHGALSLFCDANVVSLLVLLSLAL</sequence>
<organism evidence="1 2">
    <name type="scientific">Paenibacillus aceris</name>
    <dbReference type="NCBI Taxonomy" id="869555"/>
    <lineage>
        <taxon>Bacteria</taxon>
        <taxon>Bacillati</taxon>
        <taxon>Bacillota</taxon>
        <taxon>Bacilli</taxon>
        <taxon>Bacillales</taxon>
        <taxon>Paenibacillaceae</taxon>
        <taxon>Paenibacillus</taxon>
    </lineage>
</organism>
<protein>
    <submittedName>
        <fullName evidence="1">Uncharacterized protein</fullName>
    </submittedName>
</protein>
<keyword evidence="2" id="KW-1185">Reference proteome</keyword>
<evidence type="ECO:0000313" key="2">
    <source>
        <dbReference type="Proteomes" id="UP001519344"/>
    </source>
</evidence>
<gene>
    <name evidence="1" type="ORF">J2Z65_005770</name>
</gene>
<name>A0ABS4I6N1_9BACL</name>